<reference evidence="7" key="2">
    <citation type="submission" date="2025-08" db="UniProtKB">
        <authorList>
            <consortium name="Ensembl"/>
        </authorList>
    </citation>
    <scope>IDENTIFICATION</scope>
</reference>
<keyword evidence="8" id="KW-1185">Reference proteome</keyword>
<keyword evidence="2 5" id="KW-0812">Transmembrane</keyword>
<evidence type="ECO:0000256" key="1">
    <source>
        <dbReference type="ARBA" id="ARBA00004141"/>
    </source>
</evidence>
<keyword evidence="4 5" id="KW-0472">Membrane</keyword>
<evidence type="ECO:0000313" key="7">
    <source>
        <dbReference type="Ensembl" id="ENSOTSP00005151259.1"/>
    </source>
</evidence>
<accession>A0AAZ3SDU8</accession>
<evidence type="ECO:0000256" key="4">
    <source>
        <dbReference type="ARBA" id="ARBA00023136"/>
    </source>
</evidence>
<dbReference type="GO" id="GO:0055085">
    <property type="term" value="P:transmembrane transport"/>
    <property type="evidence" value="ECO:0007669"/>
    <property type="project" value="InterPro"/>
</dbReference>
<feature type="domain" description="SLC26A/SulP transporter" evidence="6">
    <location>
        <begin position="38"/>
        <end position="118"/>
    </location>
</feature>
<dbReference type="Ensembl" id="ENSOTST00005122222.1">
    <property type="protein sequence ID" value="ENSOTSP00005151259.1"/>
    <property type="gene ID" value="ENSOTSG00005060441.1"/>
</dbReference>
<evidence type="ECO:0000256" key="5">
    <source>
        <dbReference type="SAM" id="Phobius"/>
    </source>
</evidence>
<dbReference type="InterPro" id="IPR011547">
    <property type="entry name" value="SLC26A/SulP_dom"/>
</dbReference>
<dbReference type="InterPro" id="IPR001902">
    <property type="entry name" value="SLC26A/SulP_fam"/>
</dbReference>
<dbReference type="GO" id="GO:0016020">
    <property type="term" value="C:membrane"/>
    <property type="evidence" value="ECO:0007669"/>
    <property type="project" value="UniProtKB-SubCell"/>
</dbReference>
<evidence type="ECO:0000256" key="3">
    <source>
        <dbReference type="ARBA" id="ARBA00022989"/>
    </source>
</evidence>
<comment type="subcellular location">
    <subcellularLocation>
        <location evidence="1">Membrane</location>
        <topology evidence="1">Multi-pass membrane protein</topology>
    </subcellularLocation>
</comment>
<keyword evidence="3 5" id="KW-1133">Transmembrane helix</keyword>
<dbReference type="PANTHER" id="PTHR11814">
    <property type="entry name" value="SULFATE TRANSPORTER"/>
    <property type="match status" value="1"/>
</dbReference>
<feature type="transmembrane region" description="Helical" evidence="5">
    <location>
        <begin position="83"/>
        <end position="104"/>
    </location>
</feature>
<feature type="transmembrane region" description="Helical" evidence="5">
    <location>
        <begin position="44"/>
        <end position="63"/>
    </location>
</feature>
<dbReference type="Pfam" id="PF00916">
    <property type="entry name" value="Sulfate_transp"/>
    <property type="match status" value="1"/>
</dbReference>
<proteinExistence type="predicted"/>
<reference evidence="7" key="3">
    <citation type="submission" date="2025-09" db="UniProtKB">
        <authorList>
            <consortium name="Ensembl"/>
        </authorList>
    </citation>
    <scope>IDENTIFICATION</scope>
</reference>
<dbReference type="GeneTree" id="ENSGT01150000286920"/>
<dbReference type="AlphaFoldDB" id="A0AAZ3SDU8"/>
<evidence type="ECO:0000256" key="2">
    <source>
        <dbReference type="ARBA" id="ARBA00022692"/>
    </source>
</evidence>
<name>A0AAZ3SDU8_ONCTS</name>
<protein>
    <recommendedName>
        <fullName evidence="6">SLC26A/SulP transporter domain-containing protein</fullName>
    </recommendedName>
</protein>
<sequence length="134" mass="14346">MVGSVVLTLAPDNHFLLPGNGTGVNGTKADRIVVDVEAMEAQRIMVASSMTVLVGLFQVFLPIKVVMGLLQVGFLVRYLSDPLVGGFTTAAAFHVLISQLKIVLSVPTNNHSGCFSILCVRVSYSNTHCRRTSV</sequence>
<dbReference type="Proteomes" id="UP000694402">
    <property type="component" value="Unassembled WGS sequence"/>
</dbReference>
<organism evidence="7 8">
    <name type="scientific">Oncorhynchus tshawytscha</name>
    <name type="common">Chinook salmon</name>
    <name type="synonym">Salmo tshawytscha</name>
    <dbReference type="NCBI Taxonomy" id="74940"/>
    <lineage>
        <taxon>Eukaryota</taxon>
        <taxon>Metazoa</taxon>
        <taxon>Chordata</taxon>
        <taxon>Craniata</taxon>
        <taxon>Vertebrata</taxon>
        <taxon>Euteleostomi</taxon>
        <taxon>Actinopterygii</taxon>
        <taxon>Neopterygii</taxon>
        <taxon>Teleostei</taxon>
        <taxon>Protacanthopterygii</taxon>
        <taxon>Salmoniformes</taxon>
        <taxon>Salmonidae</taxon>
        <taxon>Salmoninae</taxon>
        <taxon>Oncorhynchus</taxon>
    </lineage>
</organism>
<reference evidence="8" key="1">
    <citation type="journal article" date="2018" name="PLoS ONE">
        <title>Chinook salmon (Oncorhynchus tshawytscha) genome and transcriptome.</title>
        <authorList>
            <person name="Christensen K.A."/>
            <person name="Leong J.S."/>
            <person name="Sakhrani D."/>
            <person name="Biagi C.A."/>
            <person name="Minkley D.R."/>
            <person name="Withler R.E."/>
            <person name="Rondeau E.B."/>
            <person name="Koop B.F."/>
            <person name="Devlin R.H."/>
        </authorList>
    </citation>
    <scope>NUCLEOTIDE SEQUENCE [LARGE SCALE GENOMIC DNA]</scope>
</reference>
<evidence type="ECO:0000259" key="6">
    <source>
        <dbReference type="Pfam" id="PF00916"/>
    </source>
</evidence>
<evidence type="ECO:0000313" key="8">
    <source>
        <dbReference type="Proteomes" id="UP000694402"/>
    </source>
</evidence>